<reference evidence="2" key="1">
    <citation type="submission" date="2020-05" db="EMBL/GenBank/DDBJ databases">
        <authorList>
            <person name="Chiriac C."/>
            <person name="Salcher M."/>
            <person name="Ghai R."/>
            <person name="Kavagutti S V."/>
        </authorList>
    </citation>
    <scope>NUCLEOTIDE SEQUENCE</scope>
</reference>
<feature type="transmembrane region" description="Helical" evidence="1">
    <location>
        <begin position="21"/>
        <end position="40"/>
    </location>
</feature>
<organism evidence="2">
    <name type="scientific">freshwater metagenome</name>
    <dbReference type="NCBI Taxonomy" id="449393"/>
    <lineage>
        <taxon>unclassified sequences</taxon>
        <taxon>metagenomes</taxon>
        <taxon>ecological metagenomes</taxon>
    </lineage>
</organism>
<sequence length="165" mass="17861">MKSTRKVLRAKTLIHDEGGSISVLITSLFLLVFILSVGIIDVSDSYLAKRELIQIGEDSILVASHSLNESLYYSESLGLSASNGRVPIDCTMAEVKFRMEISSRELRKNEISVSGWRCSGDQITASISSNIQALVNFPILVDLNNGQIGINAIVGATSELSLITT</sequence>
<name>A0A6J6RY39_9ZZZZ</name>
<gene>
    <name evidence="2" type="ORF">UFOPK2782_00098</name>
</gene>
<accession>A0A6J6RY39</accession>
<dbReference type="EMBL" id="CAEZYS010000005">
    <property type="protein sequence ID" value="CAB4727395.1"/>
    <property type="molecule type" value="Genomic_DNA"/>
</dbReference>
<protein>
    <submittedName>
        <fullName evidence="2">Unannotated protein</fullName>
    </submittedName>
</protein>
<keyword evidence="1" id="KW-1133">Transmembrane helix</keyword>
<dbReference type="AlphaFoldDB" id="A0A6J6RY39"/>
<evidence type="ECO:0000313" key="2">
    <source>
        <dbReference type="EMBL" id="CAB4727395.1"/>
    </source>
</evidence>
<keyword evidence="1" id="KW-0472">Membrane</keyword>
<keyword evidence="1" id="KW-0812">Transmembrane</keyword>
<proteinExistence type="predicted"/>
<evidence type="ECO:0000256" key="1">
    <source>
        <dbReference type="SAM" id="Phobius"/>
    </source>
</evidence>